<evidence type="ECO:0000313" key="1">
    <source>
        <dbReference type="EMBL" id="KAK9852335.1"/>
    </source>
</evidence>
<evidence type="ECO:0000313" key="2">
    <source>
        <dbReference type="Proteomes" id="UP001485043"/>
    </source>
</evidence>
<comment type="caution">
    <text evidence="1">The sequence shown here is derived from an EMBL/GenBank/DDBJ whole genome shotgun (WGS) entry which is preliminary data.</text>
</comment>
<gene>
    <name evidence="1" type="ORF">WJX84_007007</name>
</gene>
<sequence length="68" mass="7112">MWRASPYIEGQAREGCSGPGWGWVRCDGVEGHTEALGPDGTEAQGAGRRYDYPVSTIPAAGSASLPMS</sequence>
<keyword evidence="2" id="KW-1185">Reference proteome</keyword>
<name>A0AAW1SPN9_9CHLO</name>
<dbReference type="EMBL" id="JALJOV010001197">
    <property type="protein sequence ID" value="KAK9852335.1"/>
    <property type="molecule type" value="Genomic_DNA"/>
</dbReference>
<dbReference type="Proteomes" id="UP001485043">
    <property type="component" value="Unassembled WGS sequence"/>
</dbReference>
<protein>
    <submittedName>
        <fullName evidence="1">Uncharacterized protein</fullName>
    </submittedName>
</protein>
<reference evidence="1 2" key="1">
    <citation type="journal article" date="2024" name="Nat. Commun.">
        <title>Phylogenomics reveals the evolutionary origins of lichenization in chlorophyte algae.</title>
        <authorList>
            <person name="Puginier C."/>
            <person name="Libourel C."/>
            <person name="Otte J."/>
            <person name="Skaloud P."/>
            <person name="Haon M."/>
            <person name="Grisel S."/>
            <person name="Petersen M."/>
            <person name="Berrin J.G."/>
            <person name="Delaux P.M."/>
            <person name="Dal Grande F."/>
            <person name="Keller J."/>
        </authorList>
    </citation>
    <scope>NUCLEOTIDE SEQUENCE [LARGE SCALE GENOMIC DNA]</scope>
    <source>
        <strain evidence="1 2">SAG 2523</strain>
    </source>
</reference>
<accession>A0AAW1SPN9</accession>
<organism evidence="1 2">
    <name type="scientific">Apatococcus fuscideae</name>
    <dbReference type="NCBI Taxonomy" id="2026836"/>
    <lineage>
        <taxon>Eukaryota</taxon>
        <taxon>Viridiplantae</taxon>
        <taxon>Chlorophyta</taxon>
        <taxon>core chlorophytes</taxon>
        <taxon>Trebouxiophyceae</taxon>
        <taxon>Chlorellales</taxon>
        <taxon>Chlorellaceae</taxon>
        <taxon>Apatococcus</taxon>
    </lineage>
</organism>
<proteinExistence type="predicted"/>
<dbReference type="AlphaFoldDB" id="A0AAW1SPN9"/>